<keyword evidence="1" id="KW-0812">Transmembrane</keyword>
<dbReference type="AlphaFoldDB" id="A0AAU4JXA6"/>
<reference evidence="2 3" key="1">
    <citation type="submission" date="2022-10" db="EMBL/GenBank/DDBJ databases">
        <title>The complete genomes of actinobacterial strains from the NBC collection.</title>
        <authorList>
            <person name="Joergensen T.S."/>
            <person name="Alvarez Arevalo M."/>
            <person name="Sterndorff E.B."/>
            <person name="Faurdal D."/>
            <person name="Vuksanovic O."/>
            <person name="Mourched A.-S."/>
            <person name="Charusanti P."/>
            <person name="Shaw S."/>
            <person name="Blin K."/>
            <person name="Weber T."/>
        </authorList>
    </citation>
    <scope>NUCLEOTIDE SEQUENCE [LARGE SCALE GENOMIC DNA]</scope>
    <source>
        <strain evidence="2 3">NBC_00319</strain>
    </source>
</reference>
<feature type="transmembrane region" description="Helical" evidence="1">
    <location>
        <begin position="95"/>
        <end position="116"/>
    </location>
</feature>
<proteinExistence type="predicted"/>
<keyword evidence="1" id="KW-0472">Membrane</keyword>
<gene>
    <name evidence="2" type="ORF">OG579_11825</name>
</gene>
<organism evidence="2 3">
    <name type="scientific">Williamsia herbipolensis</name>
    <dbReference type="NCBI Taxonomy" id="1603258"/>
    <lineage>
        <taxon>Bacteria</taxon>
        <taxon>Bacillati</taxon>
        <taxon>Actinomycetota</taxon>
        <taxon>Actinomycetes</taxon>
        <taxon>Mycobacteriales</taxon>
        <taxon>Nocardiaceae</taxon>
        <taxon>Williamsia</taxon>
    </lineage>
</organism>
<evidence type="ECO:0000313" key="3">
    <source>
        <dbReference type="Proteomes" id="UP001432128"/>
    </source>
</evidence>
<feature type="transmembrane region" description="Helical" evidence="1">
    <location>
        <begin position="28"/>
        <end position="48"/>
    </location>
</feature>
<keyword evidence="3" id="KW-1185">Reference proteome</keyword>
<evidence type="ECO:0000313" key="2">
    <source>
        <dbReference type="EMBL" id="WUM18443.1"/>
    </source>
</evidence>
<dbReference type="KEGG" id="whr:OG579_11825"/>
<feature type="transmembrane region" description="Helical" evidence="1">
    <location>
        <begin position="139"/>
        <end position="161"/>
    </location>
</feature>
<feature type="transmembrane region" description="Helical" evidence="1">
    <location>
        <begin position="60"/>
        <end position="83"/>
    </location>
</feature>
<dbReference type="EMBL" id="CP108021">
    <property type="protein sequence ID" value="WUM18443.1"/>
    <property type="molecule type" value="Genomic_DNA"/>
</dbReference>
<dbReference type="Proteomes" id="UP001432128">
    <property type="component" value="Chromosome"/>
</dbReference>
<accession>A0AAU4JXA6</accession>
<evidence type="ECO:0008006" key="4">
    <source>
        <dbReference type="Google" id="ProtNLM"/>
    </source>
</evidence>
<sequence>MSDLSQAVEISGGIFALMMATQYGTRHFGLHKIAMPVLAVAGFGYVYLKDAPTDHNSIVLYLVGAGIGAVFGLLAYFATAMWADRSTGKIMTRCTTAFVSVWLVAMAARIGFVWAVSDNASFRTWVGEHMMSLHLTSDAIAPFFVIWALVMVVGRVVALTARSARLRAEVRASSTDFALAR</sequence>
<protein>
    <recommendedName>
        <fullName evidence="4">DUF1453 domain-containing protein</fullName>
    </recommendedName>
</protein>
<dbReference type="RefSeq" id="WP_328856085.1">
    <property type="nucleotide sequence ID" value="NZ_CP108021.1"/>
</dbReference>
<evidence type="ECO:0000256" key="1">
    <source>
        <dbReference type="SAM" id="Phobius"/>
    </source>
</evidence>
<keyword evidence="1" id="KW-1133">Transmembrane helix</keyword>
<name>A0AAU4JXA6_9NOCA</name>